<dbReference type="AlphaFoldDB" id="J9AQF7"/>
<organism evidence="1 2">
    <name type="scientific">Wuchereria bancrofti</name>
    <dbReference type="NCBI Taxonomy" id="6293"/>
    <lineage>
        <taxon>Eukaryota</taxon>
        <taxon>Metazoa</taxon>
        <taxon>Ecdysozoa</taxon>
        <taxon>Nematoda</taxon>
        <taxon>Chromadorea</taxon>
        <taxon>Rhabditida</taxon>
        <taxon>Spirurina</taxon>
        <taxon>Spiruromorpha</taxon>
        <taxon>Filarioidea</taxon>
        <taxon>Onchocercidae</taxon>
        <taxon>Wuchereria</taxon>
    </lineage>
</organism>
<proteinExistence type="predicted"/>
<dbReference type="GO" id="GO:0043328">
    <property type="term" value="P:protein transport to vacuole involved in ubiquitin-dependent protein catabolic process via the multivesicular body sorting pathway"/>
    <property type="evidence" value="ECO:0007669"/>
    <property type="project" value="TreeGrafter"/>
</dbReference>
<sequence length="81" mass="9218">RIDKTVLEECLRILEDCDPTGERPDPPELADLEQRSLAQASLIDARLAEIDRQHNALAQVDIAIRDVLSMYDRAVEQAQYQ</sequence>
<dbReference type="Proteomes" id="UP000004810">
    <property type="component" value="Unassembled WGS sequence"/>
</dbReference>
<reference evidence="2" key="1">
    <citation type="submission" date="2012-08" db="EMBL/GenBank/DDBJ databases">
        <title>The Genome Sequence of Wuchereria bancrofti.</title>
        <authorList>
            <person name="Nutman T.B."/>
            <person name="Fink D.L."/>
            <person name="Russ C."/>
            <person name="Young S."/>
            <person name="Zeng Q."/>
            <person name="Koehrsen M."/>
            <person name="Alvarado L."/>
            <person name="Berlin A."/>
            <person name="Chapman S.B."/>
            <person name="Chen Z."/>
            <person name="Freedman E."/>
            <person name="Gellesch M."/>
            <person name="Goldberg J."/>
            <person name="Griggs A."/>
            <person name="Gujja S."/>
            <person name="Heilman E.R."/>
            <person name="Heiman D."/>
            <person name="Hepburn T."/>
            <person name="Howarth C."/>
            <person name="Jen D."/>
            <person name="Larson L."/>
            <person name="Lewis B."/>
            <person name="Mehta T."/>
            <person name="Park D."/>
            <person name="Pearson M."/>
            <person name="Roberts A."/>
            <person name="Saif S."/>
            <person name="Shea T."/>
            <person name="Shenoy N."/>
            <person name="Sisk P."/>
            <person name="Stolte C."/>
            <person name="Sykes S."/>
            <person name="Walk T."/>
            <person name="White J."/>
            <person name="Yandava C."/>
            <person name="Haas B."/>
            <person name="Henn M.R."/>
            <person name="Nusbaum C."/>
            <person name="Birren B."/>
        </authorList>
    </citation>
    <scope>NUCLEOTIDE SEQUENCE [LARGE SCALE GENOMIC DNA]</scope>
    <source>
        <strain evidence="2">NA</strain>
    </source>
</reference>
<dbReference type="Gene3D" id="1.20.5.1940">
    <property type="match status" value="1"/>
</dbReference>
<dbReference type="GO" id="GO:0033565">
    <property type="term" value="C:ESCRT-0 complex"/>
    <property type="evidence" value="ECO:0007669"/>
    <property type="project" value="TreeGrafter"/>
</dbReference>
<dbReference type="EMBL" id="ADBV01008887">
    <property type="protein sequence ID" value="EJW76570.1"/>
    <property type="molecule type" value="Genomic_DNA"/>
</dbReference>
<gene>
    <name evidence="1" type="ORF">WUBG_12522</name>
</gene>
<feature type="non-terminal residue" evidence="1">
    <location>
        <position position="1"/>
    </location>
</feature>
<comment type="caution">
    <text evidence="1">The sequence shown here is derived from an EMBL/GenBank/DDBJ whole genome shotgun (WGS) entry which is preliminary data.</text>
</comment>
<dbReference type="PANTHER" id="PTHR45929">
    <property type="entry name" value="JAK PATHWAY SIGNAL TRANSDUCTION ADAPTOR MOLECULE"/>
    <property type="match status" value="1"/>
</dbReference>
<protein>
    <recommendedName>
        <fullName evidence="3">GAT domain-containing protein</fullName>
    </recommendedName>
</protein>
<evidence type="ECO:0000313" key="1">
    <source>
        <dbReference type="EMBL" id="EJW76570.1"/>
    </source>
</evidence>
<dbReference type="PANTHER" id="PTHR45929:SF3">
    <property type="entry name" value="JAK PATHWAY SIGNAL TRANSDUCTION ADAPTOR MOLECULE"/>
    <property type="match status" value="1"/>
</dbReference>
<name>J9AQF7_WUCBA</name>
<evidence type="ECO:0000313" key="2">
    <source>
        <dbReference type="Proteomes" id="UP000004810"/>
    </source>
</evidence>
<dbReference type="InterPro" id="IPR050670">
    <property type="entry name" value="STAM"/>
</dbReference>
<accession>J9AQF7</accession>
<evidence type="ECO:0008006" key="3">
    <source>
        <dbReference type="Google" id="ProtNLM"/>
    </source>
</evidence>
<feature type="non-terminal residue" evidence="1">
    <location>
        <position position="81"/>
    </location>
</feature>